<sequence length="1249" mass="145372">MSSLKKLMIRGIRSFSHRESNTLEFYSPLTLIVGANGTGKTTIIESLKYISTGSLPPNSRGGAFIYDPKVAGLAEVQGSVKLLFTNVHGETMVCTRSMQLTQRRGKREQKTLESVVWAERDGGGVSGRSGDVDAEMPQHFGVSSSVLENIIFCHQEESTWPLGEPVVVKKKLDEIFASAKYGKALDSLKSSKKECASDIKMKMQELEFLRKMKERKECLEARIKSGCASIERNEAKLEAYGNEIRRCEDVVEEINVELRNNEEAERRAYMLRNEHEELKRFIDGFKEKALPLEEAKGILSGKLLTEAEKRYERIRVEAEESEARFRCLSERRSAYLKDKTELDGVFSEISVKSSLLDEARRQREEVFKSLESELLVTKDFRETAAEAFKKVEEDIRRRKESIEVLESELLKLRKEDENKMKILSEKKRIVDEYRDLVYDESMDLSVSYEEEIERLRIEIETDREMEALEERLEEYQRRLNNAYSIAERNFATNQIRSRKKEIEKTLKEVNVPELRAKLERQREELREKERRMKKIEREMNLRRAEIARRERENDKIRKDIKMKTIELGAMIQKSDTPTFEGLGISRFHGESRHRVKEAKEMVKGNGDFFTEDIMMVGVEVLDPEGLYNGKEAQLLSGENEGLYRKKIYREILEEGSRCHRCPICDRSFSIEEEVGFKRRLEMEIEEALDGKENGFRNLKGMDDVCKAIEGLNEGIMNRNRLREEIIELILRYEPLGDSVDSEVLEEMELDILDEAEGIKKTEYYIGLVSELFLIDGKLKDEEEGESVQELKSMIDGVRKIYEDKKREMKEKRERIGYLEQKQGRIRAEEDVRGKIGLRKEAERAIEQIERSDLKARISEVSEEILRRKGKVDKVFEKFSRKRVELEMNMEVFYQKEKEVRHLEKEVEELNGKVKKLLQAEYDEEVKDETKFDSVRNDLLEKKNEVLEVGRKIRMMHEVRGLAEESIRYYNRQKRVEEIERELSETDFEYLIALKEKKKLLEEKKMNLVSQQSLLLGECKQIALGIKSCKQELLKDHSRTVEDYNKCFIELKALELSCLDLDKCIQALDRAIIDFHTSKLEEVNATLKDLWESTYKGDDVDWIEIKTESLGQKTYNYKVVFIKGGVELDMRGRSSSGQKMIASILIRLALANSFASNCNILALDEPTTNLDRDNIESLAFTLSRVISRHKENSDFQLIVITHDEDFVQLLSRDGPEYFYKLNRNENGDSVIVRHSVYGMQESGMGANKAF</sequence>
<proteinExistence type="inferred from homology"/>
<keyword evidence="13" id="KW-1185">Reference proteome</keyword>
<evidence type="ECO:0000256" key="5">
    <source>
        <dbReference type="ARBA" id="ARBA00022454"/>
    </source>
</evidence>
<evidence type="ECO:0000256" key="3">
    <source>
        <dbReference type="ARBA" id="ARBA00004286"/>
    </source>
</evidence>
<feature type="domain" description="Rad50/SbcC-type AAA" evidence="11">
    <location>
        <begin position="6"/>
        <end position="219"/>
    </location>
</feature>
<evidence type="ECO:0000256" key="2">
    <source>
        <dbReference type="ARBA" id="ARBA00004123"/>
    </source>
</evidence>
<feature type="coiled-coil region" evidence="10">
    <location>
        <begin position="511"/>
        <end position="552"/>
    </location>
</feature>
<accession>A0ABY8CJA9</accession>
<keyword evidence="7" id="KW-0862">Zinc</keyword>
<comment type="subcellular location">
    <subcellularLocation>
        <location evidence="3">Chromosome</location>
    </subcellularLocation>
    <subcellularLocation>
        <location evidence="2">Nucleus</location>
    </subcellularLocation>
</comment>
<reference evidence="12 13" key="1">
    <citation type="submission" date="2023-02" db="EMBL/GenBank/DDBJ databases">
        <title>Encephalitozoon hellem ATCC 50451 complete genome.</title>
        <authorList>
            <person name="Mascarenhas dos Santos A.C."/>
            <person name="Julian A.T."/>
            <person name="Pombert J.-F."/>
        </authorList>
    </citation>
    <scope>NUCLEOTIDE SEQUENCE [LARGE SCALE GENOMIC DNA]</scope>
    <source>
        <strain evidence="12 13">ATCC 50451</strain>
    </source>
</reference>
<evidence type="ECO:0000256" key="7">
    <source>
        <dbReference type="ARBA" id="ARBA00022833"/>
    </source>
</evidence>
<dbReference type="SUPFAM" id="SSF52540">
    <property type="entry name" value="P-loop containing nucleoside triphosphate hydrolases"/>
    <property type="match status" value="1"/>
</dbReference>
<feature type="coiled-coil region" evidence="10">
    <location>
        <begin position="230"/>
        <end position="331"/>
    </location>
</feature>
<keyword evidence="5" id="KW-0158">Chromosome</keyword>
<dbReference type="Gene3D" id="3.40.50.300">
    <property type="entry name" value="P-loop containing nucleotide triphosphate hydrolases"/>
    <property type="match status" value="2"/>
</dbReference>
<feature type="coiled-coil region" evidence="10">
    <location>
        <begin position="388"/>
        <end position="485"/>
    </location>
</feature>
<evidence type="ECO:0000256" key="10">
    <source>
        <dbReference type="SAM" id="Coils"/>
    </source>
</evidence>
<keyword evidence="6" id="KW-0479">Metal-binding</keyword>
<evidence type="ECO:0000256" key="8">
    <source>
        <dbReference type="ARBA" id="ARBA00023242"/>
    </source>
</evidence>
<dbReference type="EMBL" id="CP119068">
    <property type="protein sequence ID" value="WEL39003.1"/>
    <property type="molecule type" value="Genomic_DNA"/>
</dbReference>
<organism evidence="12 13">
    <name type="scientific">Encephalitozoon hellem</name>
    <name type="common">Microsporidian parasite</name>
    <dbReference type="NCBI Taxonomy" id="27973"/>
    <lineage>
        <taxon>Eukaryota</taxon>
        <taxon>Fungi</taxon>
        <taxon>Fungi incertae sedis</taxon>
        <taxon>Microsporidia</taxon>
        <taxon>Unikaryonidae</taxon>
        <taxon>Encephalitozoon</taxon>
    </lineage>
</organism>
<comment type="catalytic activity">
    <reaction evidence="9">
        <text>ATP + H2O = ADP + phosphate + H(+)</text>
        <dbReference type="Rhea" id="RHEA:13065"/>
        <dbReference type="ChEBI" id="CHEBI:15377"/>
        <dbReference type="ChEBI" id="CHEBI:15378"/>
        <dbReference type="ChEBI" id="CHEBI:30616"/>
        <dbReference type="ChEBI" id="CHEBI:43474"/>
        <dbReference type="ChEBI" id="CHEBI:456216"/>
    </reaction>
</comment>
<protein>
    <submittedName>
        <fullName evidence="12">DNA repair protein RAD50</fullName>
    </submittedName>
</protein>
<keyword evidence="8" id="KW-0539">Nucleus</keyword>
<comment type="similarity">
    <text evidence="4">Belongs to the SMC family. RAD50 subfamily.</text>
</comment>
<name>A0ABY8CJA9_ENCHE</name>
<dbReference type="Pfam" id="PF13476">
    <property type="entry name" value="AAA_23"/>
    <property type="match status" value="1"/>
</dbReference>
<dbReference type="PANTHER" id="PTHR18867">
    <property type="entry name" value="RAD50"/>
    <property type="match status" value="1"/>
</dbReference>
<feature type="coiled-coil region" evidence="10">
    <location>
        <begin position="787"/>
        <end position="821"/>
    </location>
</feature>
<evidence type="ECO:0000256" key="1">
    <source>
        <dbReference type="ARBA" id="ARBA00001947"/>
    </source>
</evidence>
<comment type="cofactor">
    <cofactor evidence="1">
        <name>Zn(2+)</name>
        <dbReference type="ChEBI" id="CHEBI:29105"/>
    </cofactor>
</comment>
<evidence type="ECO:0000256" key="6">
    <source>
        <dbReference type="ARBA" id="ARBA00022723"/>
    </source>
</evidence>
<dbReference type="InterPro" id="IPR038729">
    <property type="entry name" value="Rad50/SbcC_AAA"/>
</dbReference>
<keyword evidence="10" id="KW-0175">Coiled coil</keyword>
<dbReference type="PANTHER" id="PTHR18867:SF12">
    <property type="entry name" value="DNA REPAIR PROTEIN RAD50"/>
    <property type="match status" value="1"/>
</dbReference>
<evidence type="ECO:0000313" key="12">
    <source>
        <dbReference type="EMBL" id="WEL39003.1"/>
    </source>
</evidence>
<gene>
    <name evidence="12" type="ORF">PFJ87_07g00800</name>
</gene>
<evidence type="ECO:0000256" key="4">
    <source>
        <dbReference type="ARBA" id="ARBA00009439"/>
    </source>
</evidence>
<dbReference type="Proteomes" id="UP001217963">
    <property type="component" value="Chromosome VII"/>
</dbReference>
<feature type="coiled-coil region" evidence="10">
    <location>
        <begin position="892"/>
        <end position="919"/>
    </location>
</feature>
<evidence type="ECO:0000259" key="11">
    <source>
        <dbReference type="Pfam" id="PF13476"/>
    </source>
</evidence>
<dbReference type="InterPro" id="IPR027417">
    <property type="entry name" value="P-loop_NTPase"/>
</dbReference>
<evidence type="ECO:0000313" key="13">
    <source>
        <dbReference type="Proteomes" id="UP001217963"/>
    </source>
</evidence>
<evidence type="ECO:0000256" key="9">
    <source>
        <dbReference type="ARBA" id="ARBA00049360"/>
    </source>
</evidence>